<dbReference type="InterPro" id="IPR011649">
    <property type="entry name" value="KaiB_domain"/>
</dbReference>
<name>A0ABU3X3L2_9EURY</name>
<protein>
    <submittedName>
        <fullName evidence="2">Circadian clock protein KaiB</fullName>
    </submittedName>
</protein>
<sequence length="105" mass="11771">MSNPQAGEEIWVFLLYVAGNSRRSVRANESLRKICDEYLRGRYTIEVIDLLEHPELAAREQIVAIPTLVRQLPLPVRKVIGDLSCEERVLAGLDLALPRCVTVSG</sequence>
<dbReference type="Proteomes" id="UP001281203">
    <property type="component" value="Unassembled WGS sequence"/>
</dbReference>
<dbReference type="SMART" id="SM01248">
    <property type="entry name" value="KaiB"/>
    <property type="match status" value="1"/>
</dbReference>
<dbReference type="RefSeq" id="WP_317065745.1">
    <property type="nucleotide sequence ID" value="NZ_WBKO01000002.1"/>
</dbReference>
<dbReference type="Gene3D" id="3.40.30.10">
    <property type="entry name" value="Glutaredoxin"/>
    <property type="match status" value="1"/>
</dbReference>
<dbReference type="CDD" id="cd02978">
    <property type="entry name" value="KaiB_like"/>
    <property type="match status" value="1"/>
</dbReference>
<dbReference type="PANTHER" id="PTHR41709:SF2">
    <property type="entry name" value="CIRCADIAN CLOCK PROTEIN KAIB2"/>
    <property type="match status" value="1"/>
</dbReference>
<dbReference type="EMBL" id="WBKO01000002">
    <property type="protein sequence ID" value="MDV2482638.1"/>
    <property type="molecule type" value="Genomic_DNA"/>
</dbReference>
<reference evidence="2 3" key="1">
    <citation type="submission" date="2019-10" db="EMBL/GenBank/DDBJ databases">
        <title>Isolation and characterization of Methanoculleus sp. Wushi-C6 from a hot spring well.</title>
        <authorList>
            <person name="Chen S.-C."/>
            <person name="Lan Z.-H."/>
            <person name="You Y.-T."/>
            <person name="Lai M.-C."/>
        </authorList>
    </citation>
    <scope>NUCLEOTIDE SEQUENCE [LARGE SCALE GENOMIC DNA]</scope>
    <source>
        <strain evidence="2 3">Wushi-C6</strain>
    </source>
</reference>
<dbReference type="InterPro" id="IPR039022">
    <property type="entry name" value="KaiB-like"/>
</dbReference>
<evidence type="ECO:0000313" key="2">
    <source>
        <dbReference type="EMBL" id="MDV2482638.1"/>
    </source>
</evidence>
<accession>A0ABU3X3L2</accession>
<comment type="caution">
    <text evidence="2">The sequence shown here is derived from an EMBL/GenBank/DDBJ whole genome shotgun (WGS) entry which is preliminary data.</text>
</comment>
<dbReference type="SUPFAM" id="SSF52833">
    <property type="entry name" value="Thioredoxin-like"/>
    <property type="match status" value="1"/>
</dbReference>
<proteinExistence type="predicted"/>
<feature type="domain" description="KaiB" evidence="1">
    <location>
        <begin position="14"/>
        <end position="95"/>
    </location>
</feature>
<keyword evidence="3" id="KW-1185">Reference proteome</keyword>
<dbReference type="PANTHER" id="PTHR41709">
    <property type="entry name" value="KAIB-LIKE PROTEIN 1"/>
    <property type="match status" value="1"/>
</dbReference>
<gene>
    <name evidence="2" type="ORF">F8E02_11610</name>
</gene>
<dbReference type="InterPro" id="IPR036249">
    <property type="entry name" value="Thioredoxin-like_sf"/>
</dbReference>
<dbReference type="Pfam" id="PF07689">
    <property type="entry name" value="KaiB"/>
    <property type="match status" value="1"/>
</dbReference>
<evidence type="ECO:0000259" key="1">
    <source>
        <dbReference type="SMART" id="SM01248"/>
    </source>
</evidence>
<evidence type="ECO:0000313" key="3">
    <source>
        <dbReference type="Proteomes" id="UP001281203"/>
    </source>
</evidence>
<organism evidence="2 3">
    <name type="scientific">Methanoculleus caldifontis</name>
    <dbReference type="NCBI Taxonomy" id="2651577"/>
    <lineage>
        <taxon>Archaea</taxon>
        <taxon>Methanobacteriati</taxon>
        <taxon>Methanobacteriota</taxon>
        <taxon>Stenosarchaea group</taxon>
        <taxon>Methanomicrobia</taxon>
        <taxon>Methanomicrobiales</taxon>
        <taxon>Methanomicrobiaceae</taxon>
        <taxon>Methanoculleus</taxon>
    </lineage>
</organism>